<feature type="domain" description="MAM" evidence="2">
    <location>
        <begin position="128"/>
        <end position="224"/>
    </location>
</feature>
<dbReference type="InterPro" id="IPR000998">
    <property type="entry name" value="MAM_dom"/>
</dbReference>
<dbReference type="SMART" id="SM00137">
    <property type="entry name" value="MAM"/>
    <property type="match status" value="1"/>
</dbReference>
<dbReference type="PROSITE" id="PS00740">
    <property type="entry name" value="MAM_1"/>
    <property type="match status" value="1"/>
</dbReference>
<dbReference type="SUPFAM" id="SSF55486">
    <property type="entry name" value="Metalloproteases ('zincins'), catalytic domain"/>
    <property type="match status" value="1"/>
</dbReference>
<dbReference type="PANTHER" id="PTHR10127:SF828">
    <property type="entry name" value="METALLOENDOPEPTIDASE"/>
    <property type="match status" value="1"/>
</dbReference>
<dbReference type="CDD" id="cd06263">
    <property type="entry name" value="MAM"/>
    <property type="match status" value="1"/>
</dbReference>
<dbReference type="GeneID" id="102204247"/>
<dbReference type="Gene3D" id="2.60.210.10">
    <property type="entry name" value="Apoptosis, Tumor Necrosis Factor Receptor Associated Protein 2, Chain A"/>
    <property type="match status" value="1"/>
</dbReference>
<dbReference type="AlphaFoldDB" id="A0A9Y6J9J3"/>
<dbReference type="GO" id="GO:0016020">
    <property type="term" value="C:membrane"/>
    <property type="evidence" value="ECO:0007669"/>
    <property type="project" value="InterPro"/>
</dbReference>
<gene>
    <name evidence="5" type="primary">LOC102204247</name>
</gene>
<dbReference type="Proteomes" id="UP000695023">
    <property type="component" value="Unplaced"/>
</dbReference>
<dbReference type="Gene3D" id="2.60.120.200">
    <property type="match status" value="1"/>
</dbReference>
<name>A0A9Y6J9J3_9CICH</name>
<feature type="domain" description="Peptidase M12A" evidence="3">
    <location>
        <begin position="1"/>
        <end position="121"/>
    </location>
</feature>
<evidence type="ECO:0000313" key="5">
    <source>
        <dbReference type="RefSeq" id="XP_013764132.1"/>
    </source>
</evidence>
<reference evidence="5" key="1">
    <citation type="submission" date="2025-08" db="UniProtKB">
        <authorList>
            <consortium name="RefSeq"/>
        </authorList>
    </citation>
    <scope>IDENTIFICATION</scope>
</reference>
<dbReference type="PROSITE" id="PS51864">
    <property type="entry name" value="ASTACIN"/>
    <property type="match status" value="1"/>
</dbReference>
<dbReference type="Pfam" id="PF01400">
    <property type="entry name" value="Astacin"/>
    <property type="match status" value="1"/>
</dbReference>
<dbReference type="SUPFAM" id="SSF49899">
    <property type="entry name" value="Concanavalin A-like lectins/glucanases"/>
    <property type="match status" value="1"/>
</dbReference>
<evidence type="ECO:0000256" key="1">
    <source>
        <dbReference type="PROSITE-ProRule" id="PRU01211"/>
    </source>
</evidence>
<comment type="caution">
    <text evidence="1">Lacks conserved residue(s) required for the propagation of feature annotation.</text>
</comment>
<dbReference type="GO" id="GO:0004222">
    <property type="term" value="F:metalloendopeptidase activity"/>
    <property type="evidence" value="ECO:0007669"/>
    <property type="project" value="InterPro"/>
</dbReference>
<dbReference type="InterPro" id="IPR001506">
    <property type="entry name" value="Peptidase_M12A"/>
</dbReference>
<protein>
    <submittedName>
        <fullName evidence="5">Meprin A subunit alpha-like</fullName>
    </submittedName>
</protein>
<keyword evidence="4" id="KW-1185">Reference proteome</keyword>
<accession>A0A9Y6J9J3</accession>
<dbReference type="InterPro" id="IPR024079">
    <property type="entry name" value="MetalloPept_cat_dom_sf"/>
</dbReference>
<dbReference type="InterPro" id="IPR008974">
    <property type="entry name" value="TRAF-like"/>
</dbReference>
<evidence type="ECO:0000259" key="3">
    <source>
        <dbReference type="PROSITE" id="PS51864"/>
    </source>
</evidence>
<dbReference type="SUPFAM" id="SSF49599">
    <property type="entry name" value="TRAF domain-like"/>
    <property type="match status" value="1"/>
</dbReference>
<dbReference type="Pfam" id="PF00629">
    <property type="entry name" value="MAM"/>
    <property type="match status" value="1"/>
</dbReference>
<dbReference type="RefSeq" id="XP_013764132.1">
    <property type="nucleotide sequence ID" value="XM_013908678.1"/>
</dbReference>
<sequence>MFSAVPSFVLGSPTFANMMQKPLLHALGFYHEQSRMDNIWLDQVTSGLPHNFNKYNDDFITDQNTAYDYESVMHYRHFSSNKNESIPTITTKIPEFYNFIGQYLDFSNMDTLRLTRMCNCSGPLTLLDQCTFEYASICGMIQASDDVKCVYTQSSAGTLDHTLLGQCRDAGYFMHFNTMTGEPQESAMLEPRILYPKRKLQCLQFFYKMTGGPADRLVVWVKTDDGTDTVCRMKKIRTFYDNAVIKFADDTTVVGLISGGDEMAYRADVQRLSDCCVDNNLDLNTTKTKELVVDFRRRKSELQPVSINGECVERHRVARFSATHPSSAKLRSKRRHQVARFSATHPSFEQFGSKPWHRVARFPASYTSAAKLCSKLWDDSCKCFRSQDFGWSTFISHSHLQRRSFLKNNNLIVTADFSDLTHLIKTEVPVQLAPPSNDITDEKYQSKMEMRPEAPKHRLYPNSGSAALKATFYG</sequence>
<dbReference type="GO" id="GO:0006508">
    <property type="term" value="P:proteolysis"/>
    <property type="evidence" value="ECO:0007669"/>
    <property type="project" value="InterPro"/>
</dbReference>
<organism evidence="4 5">
    <name type="scientific">Pundamilia nyererei</name>
    <dbReference type="NCBI Taxonomy" id="303518"/>
    <lineage>
        <taxon>Eukaryota</taxon>
        <taxon>Metazoa</taxon>
        <taxon>Chordata</taxon>
        <taxon>Craniata</taxon>
        <taxon>Vertebrata</taxon>
        <taxon>Euteleostomi</taxon>
        <taxon>Actinopterygii</taxon>
        <taxon>Neopterygii</taxon>
        <taxon>Teleostei</taxon>
        <taxon>Neoteleostei</taxon>
        <taxon>Acanthomorphata</taxon>
        <taxon>Ovalentaria</taxon>
        <taxon>Cichlomorphae</taxon>
        <taxon>Cichliformes</taxon>
        <taxon>Cichlidae</taxon>
        <taxon>African cichlids</taxon>
        <taxon>Pseudocrenilabrinae</taxon>
        <taxon>Haplochromini</taxon>
        <taxon>Pundamilia</taxon>
    </lineage>
</organism>
<evidence type="ECO:0000313" key="4">
    <source>
        <dbReference type="Proteomes" id="UP000695023"/>
    </source>
</evidence>
<dbReference type="PROSITE" id="PS50060">
    <property type="entry name" value="MAM_2"/>
    <property type="match status" value="1"/>
</dbReference>
<dbReference type="InterPro" id="IPR013320">
    <property type="entry name" value="ConA-like_dom_sf"/>
</dbReference>
<evidence type="ECO:0000259" key="2">
    <source>
        <dbReference type="PROSITE" id="PS50060"/>
    </source>
</evidence>
<dbReference type="Gene3D" id="3.40.390.10">
    <property type="entry name" value="Collagenase (Catalytic Domain)"/>
    <property type="match status" value="1"/>
</dbReference>
<dbReference type="PANTHER" id="PTHR10127">
    <property type="entry name" value="DISCOIDIN, CUB, EGF, LAMININ , AND ZINC METALLOPROTEASE DOMAIN CONTAINING"/>
    <property type="match status" value="1"/>
</dbReference>
<proteinExistence type="predicted"/>